<gene>
    <name evidence="4" type="ORF">OFUS_LOCUS12556</name>
</gene>
<evidence type="ECO:0000256" key="1">
    <source>
        <dbReference type="ARBA" id="ARBA00022692"/>
    </source>
</evidence>
<proteinExistence type="predicted"/>
<keyword evidence="5" id="KW-1185">Reference proteome</keyword>
<sequence length="503" mass="55806">MESDRTMKGNHNESGQKEENTATEESKILKLLTTVLLYLSYAGLGMADGLIAVTFLDLRDQLDVDTATMSFTFTTRFAGVALGSMSAGYLTNIKTLNKTLLLGIYLIVSSVLFIVTPWLQHVALVMLLIGLSGISTGSADTVHNVLVILTWGQQSGPYLQGLHFSFTVGAFIAPGIAMPFISKQIQSADNNGADVFADPTETLRNYTILDTSVPTVSESNHTVNDNVTTMVTTMTKSRIVFAYLIIGLYVGILGVCFCILVRFNKQRGYQPANEVREQDEENYTDESQDTLPRYYKIKFLILLGMIFFAYGSLQALLGGLLIPFVVQGLDWTKQQGTLIVSAFWITFAISRLVTIPIFATQFIQVTQLILINISMIFISSIIFVIFVQYHFIVVWITMLVIGIGQATLLVAAMLWYRENVMPMTTGLIPSIQISSHCLGAISVPLLAGYLIDKVQAMCFPYVIVTLTTLMTSLSCFTYVSVRLYKKRHKQTEIATEVEMKPMM</sequence>
<dbReference type="SUPFAM" id="SSF103473">
    <property type="entry name" value="MFS general substrate transporter"/>
    <property type="match status" value="1"/>
</dbReference>
<evidence type="ECO:0000256" key="3">
    <source>
        <dbReference type="ARBA" id="ARBA00023136"/>
    </source>
</evidence>
<comment type="caution">
    <text evidence="4">The sequence shown here is derived from an EMBL/GenBank/DDBJ whole genome shotgun (WGS) entry which is preliminary data.</text>
</comment>
<dbReference type="Gene3D" id="1.20.1250.20">
    <property type="entry name" value="MFS general substrate transporter like domains"/>
    <property type="match status" value="2"/>
</dbReference>
<dbReference type="AlphaFoldDB" id="A0A8J1U0G2"/>
<dbReference type="EMBL" id="CAIIXF020000006">
    <property type="protein sequence ID" value="CAH1786717.1"/>
    <property type="molecule type" value="Genomic_DNA"/>
</dbReference>
<dbReference type="PANTHER" id="PTHR23121:SF9">
    <property type="entry name" value="SODIUM-DEPENDENT GLUCOSE TRANSPORTER 1"/>
    <property type="match status" value="1"/>
</dbReference>
<keyword evidence="2" id="KW-1133">Transmembrane helix</keyword>
<dbReference type="OrthoDB" id="9626824at2759"/>
<accession>A0A8J1U0G2</accession>
<evidence type="ECO:0000256" key="2">
    <source>
        <dbReference type="ARBA" id="ARBA00022989"/>
    </source>
</evidence>
<dbReference type="InterPro" id="IPR036259">
    <property type="entry name" value="MFS_trans_sf"/>
</dbReference>
<dbReference type="PANTHER" id="PTHR23121">
    <property type="entry name" value="SODIUM-DEPENDENT GLUCOSE TRANSPORTER 1"/>
    <property type="match status" value="1"/>
</dbReference>
<keyword evidence="3" id="KW-0472">Membrane</keyword>
<protein>
    <submittedName>
        <fullName evidence="4">Uncharacterized protein</fullName>
    </submittedName>
</protein>
<keyword evidence="1" id="KW-0812">Transmembrane</keyword>
<organism evidence="4 5">
    <name type="scientific">Owenia fusiformis</name>
    <name type="common">Polychaete worm</name>
    <dbReference type="NCBI Taxonomy" id="6347"/>
    <lineage>
        <taxon>Eukaryota</taxon>
        <taxon>Metazoa</taxon>
        <taxon>Spiralia</taxon>
        <taxon>Lophotrochozoa</taxon>
        <taxon>Annelida</taxon>
        <taxon>Polychaeta</taxon>
        <taxon>Sedentaria</taxon>
        <taxon>Canalipalpata</taxon>
        <taxon>Sabellida</taxon>
        <taxon>Oweniida</taxon>
        <taxon>Oweniidae</taxon>
        <taxon>Owenia</taxon>
    </lineage>
</organism>
<name>A0A8J1U0G2_OWEFU</name>
<evidence type="ECO:0000313" key="4">
    <source>
        <dbReference type="EMBL" id="CAH1786717.1"/>
    </source>
</evidence>
<evidence type="ECO:0000313" key="5">
    <source>
        <dbReference type="Proteomes" id="UP000749559"/>
    </source>
</evidence>
<dbReference type="Proteomes" id="UP000749559">
    <property type="component" value="Unassembled WGS sequence"/>
</dbReference>
<reference evidence="4" key="1">
    <citation type="submission" date="2022-03" db="EMBL/GenBank/DDBJ databases">
        <authorList>
            <person name="Martin C."/>
        </authorList>
    </citation>
    <scope>NUCLEOTIDE SEQUENCE</scope>
</reference>